<feature type="domain" description="Treble clef zinc finger" evidence="1">
    <location>
        <begin position="243"/>
        <end position="294"/>
    </location>
</feature>
<feature type="domain" description="Treble clef zinc finger" evidence="1">
    <location>
        <begin position="13"/>
        <end position="67"/>
    </location>
</feature>
<reference evidence="2 3" key="1">
    <citation type="journal article" date="2010" name="PLoS ONE">
        <title>The Waddlia genome: a window into chlamydial biology.</title>
        <authorList>
            <person name="Bertelli C."/>
            <person name="Collyn F."/>
            <person name="Croxatto A."/>
            <person name="Ruckert C."/>
            <person name="Polkinghorne A."/>
            <person name="Kebbi-Beghdadi C."/>
            <person name="Goesmann A."/>
            <person name="Vaughan L."/>
            <person name="Greub G."/>
        </authorList>
    </citation>
    <scope>NUCLEOTIDE SEQUENCE [LARGE SCALE GENOMIC DNA]</scope>
    <source>
        <strain evidence="3">ATCC VR-1470 / WSU 86-1044</strain>
    </source>
</reference>
<evidence type="ECO:0000313" key="2">
    <source>
        <dbReference type="EMBL" id="ADI39231.1"/>
    </source>
</evidence>
<dbReference type="AlphaFoldDB" id="D6YT36"/>
<proteinExistence type="predicted"/>
<organism evidence="2 3">
    <name type="scientific">Waddlia chondrophila (strain ATCC VR-1470 / WSU 86-1044)</name>
    <dbReference type="NCBI Taxonomy" id="716544"/>
    <lineage>
        <taxon>Bacteria</taxon>
        <taxon>Pseudomonadati</taxon>
        <taxon>Chlamydiota</taxon>
        <taxon>Chlamydiia</taxon>
        <taxon>Parachlamydiales</taxon>
        <taxon>Waddliaceae</taxon>
        <taxon>Waddlia</taxon>
    </lineage>
</organism>
<dbReference type="Pfam" id="PF14311">
    <property type="entry name" value="DUF4379"/>
    <property type="match status" value="10"/>
</dbReference>
<feature type="domain" description="Treble clef zinc finger" evidence="1">
    <location>
        <begin position="676"/>
        <end position="729"/>
    </location>
</feature>
<dbReference type="KEGG" id="wch:wcw_1894"/>
<accession>D6YT36</accession>
<feature type="domain" description="Treble clef zinc finger" evidence="1">
    <location>
        <begin position="524"/>
        <end position="580"/>
    </location>
</feature>
<keyword evidence="3" id="KW-1185">Reference proteome</keyword>
<dbReference type="EMBL" id="CP001928">
    <property type="protein sequence ID" value="ADI39231.1"/>
    <property type="molecule type" value="Genomic_DNA"/>
</dbReference>
<dbReference type="eggNOG" id="COG0553">
    <property type="taxonomic scope" value="Bacteria"/>
</dbReference>
<name>D6YT36_WADCW</name>
<sequence>MSKNKRQKISENLIREWHPVKNGDMDPNKLFAKSGKRPWWLCNMCGHEWQAPIYHRSNGTACPKCKAKSAWTKHFSSILKSRGCLAEQQPHLVLEWHPTKNGDLSPENVTSSSGKKVWWQCSKGKDHEWEATISNRTKGRGCPICSGRKVVLSNSLSTTHPKVADEWHPTKNGFLRPSDVTYASHKKVWWLCSKGHEWIVAVSNRTSRGKSECPHCLKLVIGQRRIASLIKRDGSLAERSPEIASQWHPTKNGTHTPSEFTVGSGYRAWWRCSKGHEWCVPISARKNHGCPKCTYQTSQLEIRIYVELKSIFSKVMWRKRVAGRECDIFIPGLKLAFEVDGYPWHKDREDQDKLKNTHFYTNDITLVRLRDERLGTTGEYDIFYRKKESHLQIIVRLLNYIKKEFYFSASETKNIDEYLSKRKIVNEELFKKILNDVWKVPEEESIAHLFPDLVLDWDYKKNSYLAPKSFSPGSEVSVYWKCKNNPSHVWKGKINSRVKSKGCPFCSGKRVSVDNALNTLHPSLALQWDYEKNRPLKPSEVTAGSSKKVWWKCSCGFSWKASVWRRVQSGNKECLECYNKNNRGKNGIRKAVLNKGSFVDNSPYLAKEWHPTKNGSLLPSMLSCGSSINVWWKCPKGDDHEWQNSIVSRIQHPTCPYCCGKKVSLKNSLAYCFPNLAQEWHPTKNSLSPKEVTKCSGRKVWWKCPKGHEWETAVTARRKGNGCPFCSGKKASSFDNFELSYPEIAKEWHPIKNGASTPSCFRPNSNVKVWWLCSKNAEHMWETSIASRTRGTGCPFCAGKKTSSSYNLAVINPSLSSEWNYQKNISISPREVTPNSGKKVWWQCSMGHEWEATINNRAKGRGCPICKKSQFNKTKKS</sequence>
<evidence type="ECO:0000313" key="3">
    <source>
        <dbReference type="Proteomes" id="UP000001505"/>
    </source>
</evidence>
<feature type="domain" description="Treble clef zinc finger" evidence="1">
    <location>
        <begin position="605"/>
        <end position="661"/>
    </location>
</feature>
<gene>
    <name evidence="2" type="ordered locus">wcw_1894</name>
</gene>
<dbReference type="Proteomes" id="UP000001505">
    <property type="component" value="Chromosome"/>
</dbReference>
<feature type="domain" description="Treble clef zinc finger" evidence="1">
    <location>
        <begin position="92"/>
        <end position="148"/>
    </location>
</feature>
<feature type="domain" description="Treble clef zinc finger" evidence="1">
    <location>
        <begin position="815"/>
        <end position="868"/>
    </location>
</feature>
<dbReference type="InterPro" id="IPR025487">
    <property type="entry name" value="DUF4379"/>
</dbReference>
<feature type="domain" description="Treble clef zinc finger" evidence="1">
    <location>
        <begin position="744"/>
        <end position="800"/>
    </location>
</feature>
<dbReference type="PANTHER" id="PTHR37317:SF1">
    <property type="entry name" value="ZINC-RIBBON DOMAIN-CONTAINING PROTEIN-RELATED"/>
    <property type="match status" value="1"/>
</dbReference>
<protein>
    <recommendedName>
        <fullName evidence="1">Treble clef zinc finger domain-containing protein</fullName>
    </recommendedName>
</protein>
<feature type="domain" description="Treble clef zinc finger" evidence="1">
    <location>
        <begin position="453"/>
        <end position="509"/>
    </location>
</feature>
<feature type="domain" description="Treble clef zinc finger" evidence="1">
    <location>
        <begin position="164"/>
        <end position="216"/>
    </location>
</feature>
<dbReference type="Gene3D" id="3.40.960.10">
    <property type="entry name" value="VSR Endonuclease"/>
    <property type="match status" value="1"/>
</dbReference>
<dbReference type="HOGENOM" id="CLU_317313_0_0_0"/>
<dbReference type="PANTHER" id="PTHR37317">
    <property type="entry name" value="BLR8090 PROTEIN"/>
    <property type="match status" value="1"/>
</dbReference>
<dbReference type="STRING" id="716544.wcw_1894"/>
<evidence type="ECO:0000259" key="1">
    <source>
        <dbReference type="Pfam" id="PF14311"/>
    </source>
</evidence>
<dbReference type="RefSeq" id="WP_013182928.1">
    <property type="nucleotide sequence ID" value="NC_014225.1"/>
</dbReference>